<keyword evidence="3 6" id="KW-0472">Membrane</keyword>
<evidence type="ECO:0000256" key="4">
    <source>
        <dbReference type="ARBA" id="ARBA00023180"/>
    </source>
</evidence>
<feature type="region of interest" description="Disordered" evidence="5">
    <location>
        <begin position="251"/>
        <end position="348"/>
    </location>
</feature>
<keyword evidence="6" id="KW-1133">Transmembrane helix</keyword>
<keyword evidence="2 7" id="KW-0732">Signal</keyword>
<dbReference type="AlphaFoldDB" id="A0A3B4BX12"/>
<proteinExistence type="predicted"/>
<reference evidence="9 10" key="1">
    <citation type="submission" date="2020-10" db="EMBL/GenBank/DDBJ databases">
        <title>Pygocentrus nattereri (red-bellied piranha) genome, fPygNat1, primary haplotype.</title>
        <authorList>
            <person name="Myers G."/>
            <person name="Meyer A."/>
            <person name="Karagic N."/>
            <person name="Pippel M."/>
            <person name="Winkler S."/>
            <person name="Tracey A."/>
            <person name="Wood J."/>
            <person name="Formenti G."/>
            <person name="Howe K."/>
            <person name="Fedrigo O."/>
            <person name="Jarvis E.D."/>
        </authorList>
    </citation>
    <scope>NUCLEOTIDE SEQUENCE [LARGE SCALE GENOMIC DNA]</scope>
</reference>
<comment type="subcellular location">
    <subcellularLocation>
        <location evidence="1">Membrane</location>
    </subcellularLocation>
</comment>
<dbReference type="InterPro" id="IPR015631">
    <property type="entry name" value="CD2/SLAM_rcpt"/>
</dbReference>
<dbReference type="PROSITE" id="PS50835">
    <property type="entry name" value="IG_LIKE"/>
    <property type="match status" value="1"/>
</dbReference>
<organism evidence="9 10">
    <name type="scientific">Pygocentrus nattereri</name>
    <name type="common">Red-bellied piranha</name>
    <dbReference type="NCBI Taxonomy" id="42514"/>
    <lineage>
        <taxon>Eukaryota</taxon>
        <taxon>Metazoa</taxon>
        <taxon>Chordata</taxon>
        <taxon>Craniata</taxon>
        <taxon>Vertebrata</taxon>
        <taxon>Euteleostomi</taxon>
        <taxon>Actinopterygii</taxon>
        <taxon>Neopterygii</taxon>
        <taxon>Teleostei</taxon>
        <taxon>Ostariophysi</taxon>
        <taxon>Characiformes</taxon>
        <taxon>Characoidei</taxon>
        <taxon>Pygocentrus</taxon>
    </lineage>
</organism>
<dbReference type="InterPro" id="IPR036179">
    <property type="entry name" value="Ig-like_dom_sf"/>
</dbReference>
<dbReference type="SUPFAM" id="SSF48726">
    <property type="entry name" value="Immunoglobulin"/>
    <property type="match status" value="1"/>
</dbReference>
<evidence type="ECO:0000256" key="2">
    <source>
        <dbReference type="ARBA" id="ARBA00022729"/>
    </source>
</evidence>
<evidence type="ECO:0000256" key="3">
    <source>
        <dbReference type="ARBA" id="ARBA00023136"/>
    </source>
</evidence>
<dbReference type="Proteomes" id="UP001501920">
    <property type="component" value="Chromosome 12"/>
</dbReference>
<dbReference type="Ensembl" id="ENSPNAT00000009382.2">
    <property type="protein sequence ID" value="ENSPNAP00000003055.2"/>
    <property type="gene ID" value="ENSPNAG00000009429.2"/>
</dbReference>
<sequence length="348" mass="39369">MNFKGGVTLLFLCGLVVFHIEDCNACDLTATVGDYLEISLGLETLNKDDELKWTHNQMVIFKRNNKGIIMKGKKENVNEKGHFIIQNADKTHDGTYSFEVYKRNGTLKASGKKELCVREMLAKPGVNITCDKGKVVVKCDTQSKKDQIFIWYRNGGKMKEDTQTFQKNKNELKITDQFECVVEKPVKSHRSDTVPVPEKCISESSLENKTLFGFDFRIMVGVLATGGFLVLVLLIVLVTCACQSCKRQEKRMQDEDELRLNNFHTPPQRSKQTARGQPAPPVPQEDPEVSNYEVDDPPPKAQSRAKNQQRVRPPPPPVDEDESPPPLPQPRKKAPNTKRNQGPLYMQP</sequence>
<dbReference type="Gene3D" id="2.60.40.10">
    <property type="entry name" value="Immunoglobulins"/>
    <property type="match status" value="2"/>
</dbReference>
<feature type="chain" id="PRO_5043310323" description="Ig-like domain-containing protein" evidence="7">
    <location>
        <begin position="26"/>
        <end position="348"/>
    </location>
</feature>
<keyword evidence="6" id="KW-0812">Transmembrane</keyword>
<evidence type="ECO:0000313" key="9">
    <source>
        <dbReference type="Ensembl" id="ENSPNAP00000003055.2"/>
    </source>
</evidence>
<dbReference type="InterPro" id="IPR013783">
    <property type="entry name" value="Ig-like_fold"/>
</dbReference>
<evidence type="ECO:0000256" key="7">
    <source>
        <dbReference type="SAM" id="SignalP"/>
    </source>
</evidence>
<feature type="compositionally biased region" description="Acidic residues" evidence="5">
    <location>
        <begin position="285"/>
        <end position="296"/>
    </location>
</feature>
<evidence type="ECO:0000313" key="10">
    <source>
        <dbReference type="Proteomes" id="UP001501920"/>
    </source>
</evidence>
<reference evidence="9" key="2">
    <citation type="submission" date="2025-08" db="UniProtKB">
        <authorList>
            <consortium name="Ensembl"/>
        </authorList>
    </citation>
    <scope>IDENTIFICATION</scope>
</reference>
<dbReference type="GO" id="GO:0016020">
    <property type="term" value="C:membrane"/>
    <property type="evidence" value="ECO:0007669"/>
    <property type="project" value="UniProtKB-SubCell"/>
</dbReference>
<dbReference type="GeneTree" id="ENSGT01120000276053"/>
<feature type="transmembrane region" description="Helical" evidence="6">
    <location>
        <begin position="218"/>
        <end position="242"/>
    </location>
</feature>
<evidence type="ECO:0000259" key="8">
    <source>
        <dbReference type="PROSITE" id="PS50835"/>
    </source>
</evidence>
<evidence type="ECO:0000256" key="5">
    <source>
        <dbReference type="SAM" id="MobiDB-lite"/>
    </source>
</evidence>
<dbReference type="PANTHER" id="PTHR12080:SF48">
    <property type="entry name" value="IMMUNOGLOBULIN SUBTYPE DOMAIN-CONTAINING PROTEIN"/>
    <property type="match status" value="1"/>
</dbReference>
<feature type="domain" description="Ig-like" evidence="8">
    <location>
        <begin position="135"/>
        <end position="202"/>
    </location>
</feature>
<feature type="signal peptide" evidence="7">
    <location>
        <begin position="1"/>
        <end position="25"/>
    </location>
</feature>
<keyword evidence="4" id="KW-0325">Glycoprotein</keyword>
<accession>A0A3B4BX12</accession>
<gene>
    <name evidence="9" type="primary">CD2</name>
</gene>
<keyword evidence="10" id="KW-1185">Reference proteome</keyword>
<dbReference type="CDD" id="cd00096">
    <property type="entry name" value="Ig"/>
    <property type="match status" value="1"/>
</dbReference>
<dbReference type="STRING" id="42514.ENSPNAP00000003055"/>
<dbReference type="PANTHER" id="PTHR12080">
    <property type="entry name" value="SIGNALING LYMPHOCYTIC ACTIVATION MOLECULE"/>
    <property type="match status" value="1"/>
</dbReference>
<feature type="compositionally biased region" description="Polar residues" evidence="5">
    <location>
        <begin position="262"/>
        <end position="275"/>
    </location>
</feature>
<reference evidence="9" key="3">
    <citation type="submission" date="2025-09" db="UniProtKB">
        <authorList>
            <consortium name="Ensembl"/>
        </authorList>
    </citation>
    <scope>IDENTIFICATION</scope>
</reference>
<name>A0A3B4BX12_PYGNA</name>
<dbReference type="OMA" id="DIPNFQM"/>
<dbReference type="InterPro" id="IPR007110">
    <property type="entry name" value="Ig-like_dom"/>
</dbReference>
<evidence type="ECO:0000256" key="1">
    <source>
        <dbReference type="ARBA" id="ARBA00004370"/>
    </source>
</evidence>
<evidence type="ECO:0000256" key="6">
    <source>
        <dbReference type="SAM" id="Phobius"/>
    </source>
</evidence>
<protein>
    <recommendedName>
        <fullName evidence="8">Ig-like domain-containing protein</fullName>
    </recommendedName>
</protein>